<keyword evidence="4 7" id="KW-1133">Transmembrane helix</keyword>
<feature type="domain" description="SSD" evidence="8">
    <location>
        <begin position="268"/>
        <end position="446"/>
    </location>
</feature>
<keyword evidence="3 7" id="KW-0812">Transmembrane</keyword>
<keyword evidence="5 7" id="KW-0472">Membrane</keyword>
<protein>
    <recommendedName>
        <fullName evidence="8">SSD domain-containing protein</fullName>
    </recommendedName>
</protein>
<feature type="transmembrane region" description="Helical" evidence="7">
    <location>
        <begin position="352"/>
        <end position="372"/>
    </location>
</feature>
<evidence type="ECO:0000256" key="6">
    <source>
        <dbReference type="ARBA" id="ARBA00023180"/>
    </source>
</evidence>
<feature type="transmembrane region" description="Helical" evidence="7">
    <location>
        <begin position="842"/>
        <end position="866"/>
    </location>
</feature>
<feature type="transmembrane region" description="Helical" evidence="7">
    <location>
        <begin position="527"/>
        <end position="551"/>
    </location>
</feature>
<feature type="transmembrane region" description="Helical" evidence="7">
    <location>
        <begin position="771"/>
        <end position="790"/>
    </location>
</feature>
<proteinExistence type="inferred from homology"/>
<evidence type="ECO:0000256" key="4">
    <source>
        <dbReference type="ARBA" id="ARBA00022989"/>
    </source>
</evidence>
<feature type="transmembrane region" description="Helical" evidence="7">
    <location>
        <begin position="421"/>
        <end position="446"/>
    </location>
</feature>
<dbReference type="InterPro" id="IPR051697">
    <property type="entry name" value="Patched_domain-protein"/>
</dbReference>
<feature type="transmembrane region" description="Helical" evidence="7">
    <location>
        <begin position="269"/>
        <end position="288"/>
    </location>
</feature>
<comment type="similarity">
    <text evidence="2">Belongs to the patched family.</text>
</comment>
<evidence type="ECO:0000259" key="8">
    <source>
        <dbReference type="PROSITE" id="PS50156"/>
    </source>
</evidence>
<feature type="transmembrane region" description="Helical" evidence="7">
    <location>
        <begin position="322"/>
        <end position="346"/>
    </location>
</feature>
<feature type="transmembrane region" description="Helical" evidence="7">
    <location>
        <begin position="31"/>
        <end position="52"/>
    </location>
</feature>
<name>A0ABR1BQJ2_NECAM</name>
<feature type="transmembrane region" description="Helical" evidence="7">
    <location>
        <begin position="878"/>
        <end position="900"/>
    </location>
</feature>
<comment type="subcellular location">
    <subcellularLocation>
        <location evidence="1">Membrane</location>
        <topology evidence="1">Multi-pass membrane protein</topology>
    </subcellularLocation>
</comment>
<dbReference type="PANTHER" id="PTHR10796:SF124">
    <property type="entry name" value="SSD DOMAIN-CONTAINING PROTEIN"/>
    <property type="match status" value="1"/>
</dbReference>
<comment type="caution">
    <text evidence="9">The sequence shown here is derived from an EMBL/GenBank/DDBJ whole genome shotgun (WGS) entry which is preliminary data.</text>
</comment>
<dbReference type="Pfam" id="PF02460">
    <property type="entry name" value="Patched"/>
    <property type="match status" value="1"/>
</dbReference>
<evidence type="ECO:0000256" key="2">
    <source>
        <dbReference type="ARBA" id="ARBA00005585"/>
    </source>
</evidence>
<sequence>MIPRRIKWAPLEKPWAELVARYCVFVARHPWPFIIVPCILTVVLSSGIFLNFKIVRGVYYLYSPLDARWKSEEAVFGEHWASDDDHFYPGKDVLRRRGLYLIVQANDKGNVLRKEYAAQFLETLKWVTTARFISSEGKRFSYSDNECFSNTHAKLIADVYSKGDQDHFNMTYPLYYTKFATEPIDVSRTLGGVVLNGDRVVTSAKAWLVLFQLKHHQPTMEKLSADFENAVVRAVEVGVVPGPLLNLFYFHSDTFEQELANENRRLTPMFSITFSVLILFSILCTFNLKWIPLPPGVIALSNDTRVKIPVVDWALSKPFMGVIGVVSALMAIISSTGLLLLAGVIFVDMCTVMPFLSLTIGIDDSFLMLAAWHETPRHLPVVDRIRISMKHAAVSISITTLTDALAFLIGAIAPLPAVKYFCFYSCAAIIFIFLYCLSIFVAFLSLQGRLEAQSLNSLLMSPVKDLARPEKLTMRDLAFHMGSVVDDVLEVDCMNNNDAKHESNYAQEKSKEVVDARMWYQRFFEDYYASFITSKWMVVFSALLFGCYVAAATIGSQQVVVGFDLINIVLAESRPRRFLELRRKFFPEDFSRLDVAVMKPPKMEAPKERKLFMELLKKFENTPCSAGRNSTDFWYFSFKTYMENLGFGDAWKNVEEDEESFAENLRGFLLANDKFSYDILRYGNGSAKAFRFVIRLSNVSTDELIYRCANTMRGICDDNPQYGLSTYTPLWNLADQYEIIWPQTIQDLYISIAVMLCVATLFIPQPLCAPLIGVSIASVALGVLGIMPFLGVNLDATSMITIAMSVGFSVDFAAHVSYAFMTQKISDSSQQNPAFSRLQATLGTVGWPITQASLSVLLGISSLTFVDSYVVQTCFKTVILVIAFGTVHALLFLPLILMLAHKIYLVFAASHRRSHSNVSPQKEIENELKF</sequence>
<evidence type="ECO:0000256" key="5">
    <source>
        <dbReference type="ARBA" id="ARBA00023136"/>
    </source>
</evidence>
<dbReference type="PROSITE" id="PS50156">
    <property type="entry name" value="SSD"/>
    <property type="match status" value="1"/>
</dbReference>
<evidence type="ECO:0000256" key="3">
    <source>
        <dbReference type="ARBA" id="ARBA00022692"/>
    </source>
</evidence>
<gene>
    <name evidence="9" type="primary">Necator_chrI.g2108</name>
    <name evidence="9" type="ORF">RB195_005981</name>
</gene>
<dbReference type="Gene3D" id="1.20.1640.10">
    <property type="entry name" value="Multidrug efflux transporter AcrB transmembrane domain"/>
    <property type="match status" value="2"/>
</dbReference>
<feature type="transmembrane region" description="Helical" evidence="7">
    <location>
        <begin position="796"/>
        <end position="821"/>
    </location>
</feature>
<dbReference type="SUPFAM" id="SSF82866">
    <property type="entry name" value="Multidrug efflux transporter AcrB transmembrane domain"/>
    <property type="match status" value="2"/>
</dbReference>
<keyword evidence="10" id="KW-1185">Reference proteome</keyword>
<dbReference type="EMBL" id="JAVFWL010000001">
    <property type="protein sequence ID" value="KAK6728662.1"/>
    <property type="molecule type" value="Genomic_DNA"/>
</dbReference>
<evidence type="ECO:0000256" key="7">
    <source>
        <dbReference type="SAM" id="Phobius"/>
    </source>
</evidence>
<reference evidence="9 10" key="1">
    <citation type="submission" date="2023-08" db="EMBL/GenBank/DDBJ databases">
        <title>A Necator americanus chromosomal reference genome.</title>
        <authorList>
            <person name="Ilik V."/>
            <person name="Petrzelkova K.J."/>
            <person name="Pardy F."/>
            <person name="Fuh T."/>
            <person name="Niatou-Singa F.S."/>
            <person name="Gouil Q."/>
            <person name="Baker L."/>
            <person name="Ritchie M.E."/>
            <person name="Jex A.R."/>
            <person name="Gazzola D."/>
            <person name="Li H."/>
            <person name="Toshio Fujiwara R."/>
            <person name="Zhan B."/>
            <person name="Aroian R.V."/>
            <person name="Pafco B."/>
            <person name="Schwarz E.M."/>
        </authorList>
    </citation>
    <scope>NUCLEOTIDE SEQUENCE [LARGE SCALE GENOMIC DNA]</scope>
    <source>
        <strain evidence="9 10">Aroian</strain>
        <tissue evidence="9">Whole animal</tissue>
    </source>
</reference>
<organism evidence="9 10">
    <name type="scientific">Necator americanus</name>
    <name type="common">Human hookworm</name>
    <dbReference type="NCBI Taxonomy" id="51031"/>
    <lineage>
        <taxon>Eukaryota</taxon>
        <taxon>Metazoa</taxon>
        <taxon>Ecdysozoa</taxon>
        <taxon>Nematoda</taxon>
        <taxon>Chromadorea</taxon>
        <taxon>Rhabditida</taxon>
        <taxon>Rhabditina</taxon>
        <taxon>Rhabditomorpha</taxon>
        <taxon>Strongyloidea</taxon>
        <taxon>Ancylostomatidae</taxon>
        <taxon>Bunostominae</taxon>
        <taxon>Necator</taxon>
    </lineage>
</organism>
<accession>A0ABR1BQJ2</accession>
<dbReference type="PANTHER" id="PTHR10796">
    <property type="entry name" value="PATCHED-RELATED"/>
    <property type="match status" value="1"/>
</dbReference>
<dbReference type="InterPro" id="IPR000731">
    <property type="entry name" value="SSD"/>
</dbReference>
<evidence type="ECO:0000256" key="1">
    <source>
        <dbReference type="ARBA" id="ARBA00004141"/>
    </source>
</evidence>
<dbReference type="Proteomes" id="UP001303046">
    <property type="component" value="Unassembled WGS sequence"/>
</dbReference>
<dbReference type="InterPro" id="IPR003392">
    <property type="entry name" value="PTHD_SSD"/>
</dbReference>
<evidence type="ECO:0000313" key="10">
    <source>
        <dbReference type="Proteomes" id="UP001303046"/>
    </source>
</evidence>
<feature type="transmembrane region" description="Helical" evidence="7">
    <location>
        <begin position="393"/>
        <end position="415"/>
    </location>
</feature>
<keyword evidence="6" id="KW-0325">Glycoprotein</keyword>
<feature type="transmembrane region" description="Helical" evidence="7">
    <location>
        <begin position="748"/>
        <end position="764"/>
    </location>
</feature>
<evidence type="ECO:0000313" key="9">
    <source>
        <dbReference type="EMBL" id="KAK6728662.1"/>
    </source>
</evidence>